<dbReference type="SUPFAM" id="SSF117916">
    <property type="entry name" value="Fe-S cluster assembly (FSCA) domain-like"/>
    <property type="match status" value="1"/>
</dbReference>
<organism evidence="1">
    <name type="scientific">Thermosphaera aggregans</name>
    <dbReference type="NCBI Taxonomy" id="54254"/>
    <lineage>
        <taxon>Archaea</taxon>
        <taxon>Thermoproteota</taxon>
        <taxon>Thermoprotei</taxon>
        <taxon>Desulfurococcales</taxon>
        <taxon>Desulfurococcaceae</taxon>
        <taxon>Thermosphaera</taxon>
    </lineage>
</organism>
<protein>
    <recommendedName>
        <fullName evidence="2">DUF59 domain-containing protein</fullName>
    </recommendedName>
</protein>
<evidence type="ECO:0000313" key="1">
    <source>
        <dbReference type="EMBL" id="HEF87298.1"/>
    </source>
</evidence>
<sequence length="101" mass="11463">MDEKAELAEKVLSSIEVPGFDVDVVSSGLVTGFRISNDGRKIAVYVDFTGSQPSCLFCKFINNTLWNTIISKMMEKLKEAGFEEVLIIDERFRNRFHLTPE</sequence>
<reference evidence="1" key="1">
    <citation type="journal article" date="2020" name="mSystems">
        <title>Genome- and Community-Level Interaction Insights into Carbon Utilization and Element Cycling Functions of Hydrothermarchaeota in Hydrothermal Sediment.</title>
        <authorList>
            <person name="Zhou Z."/>
            <person name="Liu Y."/>
            <person name="Xu W."/>
            <person name="Pan J."/>
            <person name="Luo Z.H."/>
            <person name="Li M."/>
        </authorList>
    </citation>
    <scope>NUCLEOTIDE SEQUENCE [LARGE SCALE GENOMIC DNA]</scope>
    <source>
        <strain evidence="1">SpSt-23</strain>
    </source>
</reference>
<comment type="caution">
    <text evidence="1">The sequence shown here is derived from an EMBL/GenBank/DDBJ whole genome shotgun (WGS) entry which is preliminary data.</text>
</comment>
<name>A0A7C2FCQ4_9CREN</name>
<proteinExistence type="predicted"/>
<evidence type="ECO:0008006" key="2">
    <source>
        <dbReference type="Google" id="ProtNLM"/>
    </source>
</evidence>
<dbReference type="EMBL" id="DSJT01000017">
    <property type="protein sequence ID" value="HEF87298.1"/>
    <property type="molecule type" value="Genomic_DNA"/>
</dbReference>
<accession>A0A7C2FCQ4</accession>
<dbReference type="AlphaFoldDB" id="A0A7C2FCQ4"/>
<dbReference type="InterPro" id="IPR034904">
    <property type="entry name" value="FSCA_dom_sf"/>
</dbReference>
<gene>
    <name evidence="1" type="ORF">ENP55_03200</name>
</gene>